<reference evidence="2 3" key="1">
    <citation type="submission" date="2020-02" db="EMBL/GenBank/DDBJ databases">
        <authorList>
            <person name="Zhang X.-Y."/>
        </authorList>
    </citation>
    <scope>NUCLEOTIDE SEQUENCE [LARGE SCALE GENOMIC DNA]</scope>
    <source>
        <strain evidence="2 3">C33</strain>
    </source>
</reference>
<comment type="caution">
    <text evidence="2">The sequence shown here is derived from an EMBL/GenBank/DDBJ whole genome shotgun (WGS) entry which is preliminary data.</text>
</comment>
<protein>
    <recommendedName>
        <fullName evidence="4">Integrase catalytic domain-containing protein</fullName>
    </recommendedName>
</protein>
<accession>A0A845V0D5</accession>
<dbReference type="Proteomes" id="UP000484885">
    <property type="component" value="Unassembled WGS sequence"/>
</dbReference>
<sequence length="599" mass="67835">MNLENLTPSEIKIFKKRKRAVALVLGGQTIYSAGKATGLAPSTVSKLLKRALETSETQPLPALTAALVPYTRIATSKPLPASGSALGFRGQFGRLLQDNPEIEVHIRKSISNADRHAPHQRHLTMAGLHEEILAMLRKKGYGLDDYPFCTASQGLESLRKCYHRCKSEILDSRFNRISRAGPKKDEVNFGFLLPGIVEFDHHKIDVESSDVMPDRARRVMRAIRIPRFWLGLAIEKSSTAILGYAYDYLRNPSQESVLHCLHMIFRGSDALDQGLLRTEEPMIPAVPADFDPRLRIIPREIRVDNAMAHYAHTVSNLIVNRFGAAIVHGLPAHPLARQLVESTFRELEAHIHTLPSTAGTGINDHRREPSKRRKRVPHLTNLTLLRIVHKLIAHHNNLPRDYLQNLSPVEYLKRSIEEGALPVQANKSWFDQSSPFIKTVRCKVHLYNGLTPHVNLLYNRYMGPSLAPSFSGRQIYVKYNLLDIRSADAYELDGTFIGRLHAPRRLLSEPLSERTLKKIKKLGLLDRFSVGDPIAEYTEHLEKGIDNPEAIREYMRIRNIKPLFDSNGTNRNPSEDQKYLADQSEYSISAIEWRPGQCQ</sequence>
<evidence type="ECO:0000313" key="3">
    <source>
        <dbReference type="Proteomes" id="UP000484885"/>
    </source>
</evidence>
<dbReference type="Gene3D" id="3.30.420.10">
    <property type="entry name" value="Ribonuclease H-like superfamily/Ribonuclease H"/>
    <property type="match status" value="1"/>
</dbReference>
<dbReference type="GO" id="GO:0003676">
    <property type="term" value="F:nucleic acid binding"/>
    <property type="evidence" value="ECO:0007669"/>
    <property type="project" value="InterPro"/>
</dbReference>
<proteinExistence type="predicted"/>
<dbReference type="InterPro" id="IPR036397">
    <property type="entry name" value="RNaseH_sf"/>
</dbReference>
<evidence type="ECO:0000313" key="2">
    <source>
        <dbReference type="EMBL" id="NDY94756.1"/>
    </source>
</evidence>
<feature type="region of interest" description="Disordered" evidence="1">
    <location>
        <begin position="355"/>
        <end position="374"/>
    </location>
</feature>
<dbReference type="RefSeq" id="WP_164210140.1">
    <property type="nucleotide sequence ID" value="NZ_JAAGSC010000031.1"/>
</dbReference>
<evidence type="ECO:0008006" key="4">
    <source>
        <dbReference type="Google" id="ProtNLM"/>
    </source>
</evidence>
<gene>
    <name evidence="2" type="ORF">G3I74_03310</name>
</gene>
<evidence type="ECO:0000256" key="1">
    <source>
        <dbReference type="SAM" id="MobiDB-lite"/>
    </source>
</evidence>
<dbReference type="InterPro" id="IPR012337">
    <property type="entry name" value="RNaseH-like_sf"/>
</dbReference>
<dbReference type="SUPFAM" id="SSF53098">
    <property type="entry name" value="Ribonuclease H-like"/>
    <property type="match status" value="1"/>
</dbReference>
<name>A0A845V0D5_9GAMM</name>
<organism evidence="2 3">
    <name type="scientific">Wenzhouxiangella limi</name>
    <dbReference type="NCBI Taxonomy" id="2707351"/>
    <lineage>
        <taxon>Bacteria</taxon>
        <taxon>Pseudomonadati</taxon>
        <taxon>Pseudomonadota</taxon>
        <taxon>Gammaproteobacteria</taxon>
        <taxon>Chromatiales</taxon>
        <taxon>Wenzhouxiangellaceae</taxon>
        <taxon>Wenzhouxiangella</taxon>
    </lineage>
</organism>
<dbReference type="EMBL" id="JAAGSC010000031">
    <property type="protein sequence ID" value="NDY94756.1"/>
    <property type="molecule type" value="Genomic_DNA"/>
</dbReference>
<dbReference type="AlphaFoldDB" id="A0A845V0D5"/>
<keyword evidence="3" id="KW-1185">Reference proteome</keyword>